<proteinExistence type="predicted"/>
<feature type="region of interest" description="Disordered" evidence="1">
    <location>
        <begin position="368"/>
        <end position="430"/>
    </location>
</feature>
<dbReference type="HOGENOM" id="CLU_434594_0_0_9"/>
<gene>
    <name evidence="3" type="ORF">DesyoDRAFT_4387</name>
</gene>
<protein>
    <submittedName>
        <fullName evidence="3">Uncharacterized protein</fullName>
    </submittedName>
</protein>
<keyword evidence="4" id="KW-1185">Reference proteome</keyword>
<sequence length="629" mass="68552">MKKIGKKLSAILFVALCCVLLFPITAMAEEIIEEPIALPETMTITKQLFSDSGELEPEKITIKSHEDGRFYFEYPANTVSDMRGYGDNHSITAFHVEGRANYRIDKEMERKFGATDSRWIVGKFSVPDEIVYTVLTPSVSENYSNVSKFRMVPYEGSLETTSYDDEELEHHILFKLKFHCTRTETIYDVEGGSTTNEHSYDDEWTFDMETVGFSDPYPIEDTDSTQNAGAKGKWEYYKPEDGGWGFRYNFGGNSAKDADHAGPLATITISILAILLSILFGNTGGFIPTVPVGTGGAPAPVPSGSGLSRWLRFDGDGDIEATDPVNGQKRTFVQNGDGTYTDPVSGATYTPEELSEQLEHRADNAKTIGQDEAQFRQNVSEDSQRNQERSDESRQLEKDLQRERQERSRKEKVERVATDLGMSGASEKQVIDELKRRMERDEEYRQKMNDYAQRRDTAVDILEATVDIADYTMAAGEAVVPGGKTVSATYKGIKNVGSTMMEKGASWGSFTEGAIKGGTEAATTMMKGGIGKAGVSFGGTVAGEVAEAVNDGEDLTDALVKGTVKGTFNAASGAVGDAYGDAVGGTYGEMLGKDSTIKKVAETAGKLGEVGFEKNVTGTVGDNLNGENK</sequence>
<keyword evidence="2" id="KW-0732">Signal</keyword>
<name>H5XXR3_9FIRM</name>
<feature type="compositionally biased region" description="Basic and acidic residues" evidence="1">
    <location>
        <begin position="382"/>
        <end position="417"/>
    </location>
</feature>
<evidence type="ECO:0000256" key="2">
    <source>
        <dbReference type="SAM" id="SignalP"/>
    </source>
</evidence>
<dbReference type="RefSeq" id="WP_007786228.1">
    <property type="nucleotide sequence ID" value="NZ_CM001441.1"/>
</dbReference>
<dbReference type="eggNOG" id="ENOG5033QMZ">
    <property type="taxonomic scope" value="Bacteria"/>
</dbReference>
<evidence type="ECO:0000256" key="1">
    <source>
        <dbReference type="SAM" id="MobiDB-lite"/>
    </source>
</evidence>
<feature type="signal peptide" evidence="2">
    <location>
        <begin position="1"/>
        <end position="28"/>
    </location>
</feature>
<feature type="compositionally biased region" description="Polar residues" evidence="1">
    <location>
        <begin position="328"/>
        <end position="338"/>
    </location>
</feature>
<dbReference type="AlphaFoldDB" id="H5XXR3"/>
<dbReference type="EMBL" id="CM001441">
    <property type="protein sequence ID" value="EHQ91342.1"/>
    <property type="molecule type" value="Genomic_DNA"/>
</dbReference>
<feature type="chain" id="PRO_5003600994" evidence="2">
    <location>
        <begin position="29"/>
        <end position="629"/>
    </location>
</feature>
<organism evidence="3 4">
    <name type="scientific">Desulfosporosinus youngiae DSM 17734</name>
    <dbReference type="NCBI Taxonomy" id="768710"/>
    <lineage>
        <taxon>Bacteria</taxon>
        <taxon>Bacillati</taxon>
        <taxon>Bacillota</taxon>
        <taxon>Clostridia</taxon>
        <taxon>Eubacteriales</taxon>
        <taxon>Desulfitobacteriaceae</taxon>
        <taxon>Desulfosporosinus</taxon>
    </lineage>
</organism>
<evidence type="ECO:0000313" key="3">
    <source>
        <dbReference type="EMBL" id="EHQ91342.1"/>
    </source>
</evidence>
<dbReference type="STRING" id="768710.DesyoDRAFT_4387"/>
<evidence type="ECO:0000313" key="4">
    <source>
        <dbReference type="Proteomes" id="UP000005104"/>
    </source>
</evidence>
<accession>H5XXR3</accession>
<feature type="region of interest" description="Disordered" evidence="1">
    <location>
        <begin position="318"/>
        <end position="348"/>
    </location>
</feature>
<dbReference type="Proteomes" id="UP000005104">
    <property type="component" value="Chromosome"/>
</dbReference>
<reference evidence="3 4" key="1">
    <citation type="submission" date="2011-11" db="EMBL/GenBank/DDBJ databases">
        <title>The Noncontiguous Finished genome of Desulfosporosinus youngiae DSM 17734.</title>
        <authorList>
            <consortium name="US DOE Joint Genome Institute (JGI-PGF)"/>
            <person name="Lucas S."/>
            <person name="Han J."/>
            <person name="Lapidus A."/>
            <person name="Cheng J.-F."/>
            <person name="Goodwin L."/>
            <person name="Pitluck S."/>
            <person name="Peters L."/>
            <person name="Ovchinnikova G."/>
            <person name="Lu M."/>
            <person name="Land M.L."/>
            <person name="Hauser L."/>
            <person name="Pester M."/>
            <person name="Spring S."/>
            <person name="Ollivier B."/>
            <person name="Rattei T."/>
            <person name="Klenk H.-P."/>
            <person name="Wagner M."/>
            <person name="Loy A."/>
            <person name="Woyke T.J."/>
        </authorList>
    </citation>
    <scope>NUCLEOTIDE SEQUENCE [LARGE SCALE GENOMIC DNA]</scope>
    <source>
        <strain evidence="3 4">DSM 17734</strain>
    </source>
</reference>